<keyword evidence="2" id="KW-1185">Reference proteome</keyword>
<dbReference type="RefSeq" id="WP_344792007.1">
    <property type="nucleotide sequence ID" value="NZ_BAABBV010000001.1"/>
</dbReference>
<comment type="caution">
    <text evidence="1">The sequence shown here is derived from an EMBL/GenBank/DDBJ whole genome shotgun (WGS) entry which is preliminary data.</text>
</comment>
<reference evidence="1" key="1">
    <citation type="journal article" date="2014" name="Int. J. Syst. Evol. Microbiol.">
        <title>Complete genome of a new Firmicutes species belonging to the dominant human colonic microbiota ('Ruminococcus bicirculans') reveals two chromosomes and a selective capacity to utilize plant glucans.</title>
        <authorList>
            <consortium name="NISC Comparative Sequencing Program"/>
            <person name="Wegmann U."/>
            <person name="Louis P."/>
            <person name="Goesmann A."/>
            <person name="Henrissat B."/>
            <person name="Duncan S.H."/>
            <person name="Flint H.J."/>
        </authorList>
    </citation>
    <scope>NUCLEOTIDE SEQUENCE</scope>
    <source>
        <strain evidence="1">JCM 17590</strain>
    </source>
</reference>
<protein>
    <submittedName>
        <fullName evidence="1">Uncharacterized protein</fullName>
    </submittedName>
</protein>
<proteinExistence type="predicted"/>
<dbReference type="Proteomes" id="UP001415169">
    <property type="component" value="Unassembled WGS sequence"/>
</dbReference>
<accession>A0ABP7ZLS1</accession>
<gene>
    <name evidence="1" type="ORF">GCM10022286_23820</name>
</gene>
<dbReference type="EMBL" id="BAABBV010000001">
    <property type="protein sequence ID" value="GAA4163408.1"/>
    <property type="molecule type" value="Genomic_DNA"/>
</dbReference>
<reference evidence="1" key="2">
    <citation type="submission" date="2023-12" db="EMBL/GenBank/DDBJ databases">
        <authorList>
            <person name="Sun Q."/>
            <person name="Inoue M."/>
        </authorList>
    </citation>
    <scope>NUCLEOTIDE SEQUENCE</scope>
    <source>
        <strain evidence="1">JCM 17590</strain>
    </source>
</reference>
<evidence type="ECO:0000313" key="1">
    <source>
        <dbReference type="EMBL" id="GAA4163408.1"/>
    </source>
</evidence>
<evidence type="ECO:0000313" key="2">
    <source>
        <dbReference type="Proteomes" id="UP001415169"/>
    </source>
</evidence>
<organism evidence="1 2">
    <name type="scientific">Gryllotalpicola daejeonensis</name>
    <dbReference type="NCBI Taxonomy" id="993087"/>
    <lineage>
        <taxon>Bacteria</taxon>
        <taxon>Bacillati</taxon>
        <taxon>Actinomycetota</taxon>
        <taxon>Actinomycetes</taxon>
        <taxon>Micrococcales</taxon>
        <taxon>Microbacteriaceae</taxon>
        <taxon>Gryllotalpicola</taxon>
    </lineage>
</organism>
<name>A0ABP7ZLS1_9MICO</name>
<sequence>MSDDSEIEQNVVTAVISPGDILSEKPDSVPEGHYLARLADSGVGSPSYVVVPLRNGAPAERIAIGDGEQYHRTVTQSDEVLYRARGNEGTTAWTSSTE</sequence>